<name>A0A285GQ86_9ACTN</name>
<dbReference type="Proteomes" id="UP000219612">
    <property type="component" value="Unassembled WGS sequence"/>
</dbReference>
<sequence length="456" mass="51226">MVEYFDAGTSRSVPWSQRAEAAKLLAAAADPDRGFDAVVVGEFERAFAAGQALSIIAQLNAYGVQVWLPELRGAVDLAEPEHRAVLLMLGHQSEREVLRNRFRTTAAMAAQVREQGRNLGGRPPYGYQLVDAGPHPNKIHASWGRRRHRLDVDPVTVPHVKWIFSKRLDGWSTAAIARTLNERRVPSPGAYDRARNPHRQDAVWTLRTVAAILANPRYTGRQVWNRQFTDHREAVPGDRRSSLGPVRVWSDRAEWVVSQERTHPALISDEDFMAAQEITAIAMPDDERNRSYALTGLLICGLCGRRLASHWNRKPAYRCRHGHTTAHPVAEGAPKWVYWTQERLFQTLQAARLDLAELHDANDLAAHLKADDLVIVCGLGELVIEPSVVEPGEEPTVEAEVAEAPADEPESGCGQLSLPIPPGFRRQDRRPRLRNAVVIKQRWKARNPTRHHVKRE</sequence>
<dbReference type="InterPro" id="IPR050639">
    <property type="entry name" value="SSR_resolvase"/>
</dbReference>
<dbReference type="InterPro" id="IPR011109">
    <property type="entry name" value="DNA_bind_recombinase_dom"/>
</dbReference>
<dbReference type="GO" id="GO:0000150">
    <property type="term" value="F:DNA strand exchange activity"/>
    <property type="evidence" value="ECO:0007669"/>
    <property type="project" value="InterPro"/>
</dbReference>
<accession>A0A285GQ86</accession>
<keyword evidence="4" id="KW-1185">Reference proteome</keyword>
<dbReference type="PROSITE" id="PS51737">
    <property type="entry name" value="RECOMBINASE_DNA_BIND"/>
    <property type="match status" value="1"/>
</dbReference>
<dbReference type="GO" id="GO:0003677">
    <property type="term" value="F:DNA binding"/>
    <property type="evidence" value="ECO:0007669"/>
    <property type="project" value="InterPro"/>
</dbReference>
<evidence type="ECO:0000259" key="2">
    <source>
        <dbReference type="PROSITE" id="PS51737"/>
    </source>
</evidence>
<feature type="domain" description="Recombinase" evidence="2">
    <location>
        <begin position="124"/>
        <end position="285"/>
    </location>
</feature>
<dbReference type="InterPro" id="IPR006119">
    <property type="entry name" value="Resolv_N"/>
</dbReference>
<organism evidence="3 4">
    <name type="scientific">Paractinoplanes atraurantiacus</name>
    <dbReference type="NCBI Taxonomy" id="1036182"/>
    <lineage>
        <taxon>Bacteria</taxon>
        <taxon>Bacillati</taxon>
        <taxon>Actinomycetota</taxon>
        <taxon>Actinomycetes</taxon>
        <taxon>Micromonosporales</taxon>
        <taxon>Micromonosporaceae</taxon>
        <taxon>Paractinoplanes</taxon>
    </lineage>
</organism>
<dbReference type="PANTHER" id="PTHR30461">
    <property type="entry name" value="DNA-INVERTASE FROM LAMBDOID PROPHAGE"/>
    <property type="match status" value="1"/>
</dbReference>
<dbReference type="PANTHER" id="PTHR30461:SF23">
    <property type="entry name" value="DNA RECOMBINASE-RELATED"/>
    <property type="match status" value="1"/>
</dbReference>
<dbReference type="EMBL" id="OBDY01000002">
    <property type="protein sequence ID" value="SNY25384.1"/>
    <property type="molecule type" value="Genomic_DNA"/>
</dbReference>
<evidence type="ECO:0000313" key="3">
    <source>
        <dbReference type="EMBL" id="SNY25384.1"/>
    </source>
</evidence>
<dbReference type="AlphaFoldDB" id="A0A285GQ86"/>
<dbReference type="Gene3D" id="3.90.1750.20">
    <property type="entry name" value="Putative Large Serine Recombinase, Chain B, Domain 2"/>
    <property type="match status" value="1"/>
</dbReference>
<dbReference type="Pfam" id="PF07508">
    <property type="entry name" value="Recombinase"/>
    <property type="match status" value="1"/>
</dbReference>
<dbReference type="InterPro" id="IPR038109">
    <property type="entry name" value="DNA_bind_recomb_sf"/>
</dbReference>
<reference evidence="3 4" key="1">
    <citation type="submission" date="2017-09" db="EMBL/GenBank/DDBJ databases">
        <authorList>
            <person name="Ehlers B."/>
            <person name="Leendertz F.H."/>
        </authorList>
    </citation>
    <scope>NUCLEOTIDE SEQUENCE [LARGE SCALE GENOMIC DNA]</scope>
    <source>
        <strain evidence="3 4">CGMCC 4.6857</strain>
    </source>
</reference>
<proteinExistence type="predicted"/>
<protein>
    <submittedName>
        <fullName evidence="3">Resolvase, N terminal domain</fullName>
    </submittedName>
</protein>
<dbReference type="Pfam" id="PF00239">
    <property type="entry name" value="Resolvase"/>
    <property type="match status" value="1"/>
</dbReference>
<feature type="region of interest" description="Disordered" evidence="1">
    <location>
        <begin position="402"/>
        <end position="427"/>
    </location>
</feature>
<dbReference type="InterPro" id="IPR025827">
    <property type="entry name" value="Zn_ribbon_recom_dom"/>
</dbReference>
<gene>
    <name evidence="3" type="ORF">SAMN05421748_102328</name>
</gene>
<dbReference type="Pfam" id="PF13408">
    <property type="entry name" value="Zn_ribbon_recom"/>
    <property type="match status" value="1"/>
</dbReference>
<evidence type="ECO:0000256" key="1">
    <source>
        <dbReference type="SAM" id="MobiDB-lite"/>
    </source>
</evidence>
<evidence type="ECO:0000313" key="4">
    <source>
        <dbReference type="Proteomes" id="UP000219612"/>
    </source>
</evidence>